<organism evidence="3">
    <name type="scientific">freshwater metagenome</name>
    <dbReference type="NCBI Taxonomy" id="449393"/>
    <lineage>
        <taxon>unclassified sequences</taxon>
        <taxon>metagenomes</taxon>
        <taxon>ecological metagenomes</taxon>
    </lineage>
</organism>
<dbReference type="SUPFAM" id="SSF52242">
    <property type="entry name" value="Cobalamin (vitamin B12)-binding domain"/>
    <property type="match status" value="1"/>
</dbReference>
<feature type="domain" description="B12-binding" evidence="2">
    <location>
        <begin position="434"/>
        <end position="564"/>
    </location>
</feature>
<protein>
    <submittedName>
        <fullName evidence="3">Unannotated protein</fullName>
    </submittedName>
</protein>
<evidence type="ECO:0000256" key="1">
    <source>
        <dbReference type="SAM" id="MobiDB-lite"/>
    </source>
</evidence>
<dbReference type="Pfam" id="PF02310">
    <property type="entry name" value="B12-binding"/>
    <property type="match status" value="1"/>
</dbReference>
<dbReference type="InterPro" id="IPR036724">
    <property type="entry name" value="Cobalamin-bd_sf"/>
</dbReference>
<sequence>MSRSKRLLPGGQLVAEGRAAAPAPAPPTAFLRAHGARSEVEYKRRQRDSGVVMYHMHVGLSTWAATEAAVAEVYTALAAEGHMVDRFGLALDRAMGVPEDERHLTVKETGPRIGPDEWARLGEAAPVQPHLGDYMIGFPAGFQNTVRALAAGVSTIGNVGQYTAYDLLGGSDEIFVTEETVRALAAIAALRDHGAMAHSNLEDGSGTQATHFGSYVGWAALELYVVEELIGGRLAHCFGNTIQNPEHRAVVHFALDDLRGRDSIGSMIYGNTVDHRAGERARNTAAVTAQLMCDIALQLRRPTGHAVNPVPLSEAERIPSPSEIVEVHLLAREIEREVRKAPNLYDWERLERLGAMTAEYAIEFRNRALAELADDGVDVRDPAQVLLALRRTTMAELEQRVDLHAPAEVAQLEPWKASHVRRLVDQLREDAPRLDGMRVVLAVLEVHDLVRDALARVLPTAGAEVILLGSNTPIDGVIRAAAEEDAEAIVIGVYNGNALAVGERLVAAARTDGWEGRIYMGGILNQDAGDALPIDARPGLAALGVHCVDRVEDLIALLAKSRTM</sequence>
<evidence type="ECO:0000313" key="3">
    <source>
        <dbReference type="EMBL" id="CAB4886517.1"/>
    </source>
</evidence>
<proteinExistence type="predicted"/>
<dbReference type="EMBL" id="CAFBLP010000070">
    <property type="protein sequence ID" value="CAB4886517.1"/>
    <property type="molecule type" value="Genomic_DNA"/>
</dbReference>
<name>A0A6J7EST0_9ZZZZ</name>
<dbReference type="PROSITE" id="PS51332">
    <property type="entry name" value="B12_BINDING"/>
    <property type="match status" value="1"/>
</dbReference>
<evidence type="ECO:0000259" key="2">
    <source>
        <dbReference type="PROSITE" id="PS51332"/>
    </source>
</evidence>
<dbReference type="Gene3D" id="3.40.50.280">
    <property type="entry name" value="Cobalamin-binding domain"/>
    <property type="match status" value="1"/>
</dbReference>
<dbReference type="GO" id="GO:0046872">
    <property type="term" value="F:metal ion binding"/>
    <property type="evidence" value="ECO:0007669"/>
    <property type="project" value="InterPro"/>
</dbReference>
<dbReference type="GO" id="GO:0031419">
    <property type="term" value="F:cobalamin binding"/>
    <property type="evidence" value="ECO:0007669"/>
    <property type="project" value="InterPro"/>
</dbReference>
<accession>A0A6J7EST0</accession>
<reference evidence="3" key="1">
    <citation type="submission" date="2020-05" db="EMBL/GenBank/DDBJ databases">
        <authorList>
            <person name="Chiriac C."/>
            <person name="Salcher M."/>
            <person name="Ghai R."/>
            <person name="Kavagutti S V."/>
        </authorList>
    </citation>
    <scope>NUCLEOTIDE SEQUENCE</scope>
</reference>
<dbReference type="InterPro" id="IPR006158">
    <property type="entry name" value="Cobalamin-bd"/>
</dbReference>
<gene>
    <name evidence="3" type="ORF">UFOPK3376_02319</name>
</gene>
<dbReference type="AlphaFoldDB" id="A0A6J7EST0"/>
<feature type="region of interest" description="Disordered" evidence="1">
    <location>
        <begin position="1"/>
        <end position="25"/>
    </location>
</feature>